<dbReference type="HOGENOM" id="CLU_177213_0_0_1"/>
<keyword evidence="5" id="KW-1185">Reference proteome</keyword>
<evidence type="ECO:0000313" key="2">
    <source>
        <dbReference type="EMBL" id="ACT98134.1"/>
    </source>
</evidence>
<name>C7FDI3_RHOPR</name>
<dbReference type="InParanoid" id="C7FDI3"/>
<proteinExistence type="evidence at transcript level"/>
<dbReference type="VEuPathDB" id="VectorBase:RPRC000203"/>
<evidence type="ECO:0000313" key="5">
    <source>
        <dbReference type="Proteomes" id="UP000015103"/>
    </source>
</evidence>
<protein>
    <submittedName>
        <fullName evidence="2 3 4">Myosuppressin</fullName>
    </submittedName>
</protein>
<dbReference type="EMBL" id="ACPB03017782">
    <property type="status" value="NOT_ANNOTATED_CDS"/>
    <property type="molecule type" value="Genomic_DNA"/>
</dbReference>
<dbReference type="EMBL" id="JN830619">
    <property type="protein sequence ID" value="AEX08672.1"/>
    <property type="molecule type" value="mRNA"/>
</dbReference>
<reference evidence="3" key="2">
    <citation type="journal article" date="2012" name="J. Exp. Biol.">
        <title>An unusual myosuppressin from the blood-feeding bug Rhodnius prolixus.</title>
        <authorList>
            <person name="Lee D."/>
            <person name="Taufique H."/>
            <person name="da Silva R."/>
            <person name="Lange A.B."/>
        </authorList>
    </citation>
    <scope>NUCLEOTIDE SEQUENCE</scope>
</reference>
<feature type="signal peptide" evidence="1">
    <location>
        <begin position="1"/>
        <end position="16"/>
    </location>
</feature>
<evidence type="ECO:0000313" key="3">
    <source>
        <dbReference type="EMBL" id="AEX08672.1"/>
    </source>
</evidence>
<reference evidence="4" key="4">
    <citation type="submission" date="2015-05" db="UniProtKB">
        <authorList>
            <consortium name="EnsemblMetazoa"/>
        </authorList>
    </citation>
    <scope>IDENTIFICATION</scope>
</reference>
<dbReference type="EMBL" id="ACPB03017780">
    <property type="status" value="NOT_ANNOTATED_CDS"/>
    <property type="molecule type" value="Genomic_DNA"/>
</dbReference>
<reference evidence="2" key="1">
    <citation type="journal article" date="2011" name="Insect Mol. Biol.">
        <title>Neuropeptide precursor gene discovery in the Chagas disease vector Rhodnius prolixus.</title>
        <authorList>
            <person name="Ons S."/>
            <person name="Sterkel M."/>
            <person name="Diambra L."/>
            <person name="Urlaub H."/>
            <person name="Rivera-Pomar R."/>
        </authorList>
    </citation>
    <scope>NUCLEOTIDE SEQUENCE</scope>
    <source>
        <tissue evidence="2">Brain</tissue>
    </source>
</reference>
<evidence type="ECO:0000313" key="4">
    <source>
        <dbReference type="EnsemblMetazoa" id="RPRC000203-PA"/>
    </source>
</evidence>
<sequence>MILAWMCVTLLAGVLAAPGPDCSPSALQVQSSRVRNMCALYQISSALQAYLDEQNNYQTALRDTNIPYNIPEKRQDIDHVFMRFGRRR</sequence>
<dbReference type="EnsemblMetazoa" id="RPRC000203-RA">
    <property type="protein sequence ID" value="RPRC000203-PA"/>
    <property type="gene ID" value="RPRC000203"/>
</dbReference>
<dbReference type="EMBL" id="GQ344501">
    <property type="protein sequence ID" value="ACT98134.1"/>
    <property type="molecule type" value="mRNA"/>
</dbReference>
<keyword evidence="1" id="KW-0732">Signal</keyword>
<reference evidence="5" key="3">
    <citation type="submission" date="2015-04" db="EMBL/GenBank/DDBJ databases">
        <authorList>
            <person name="Wilson R.K."/>
            <person name="Warren W."/>
            <person name="Dotson E."/>
            <person name="Oliveira P.L."/>
        </authorList>
    </citation>
    <scope>NUCLEOTIDE SEQUENCE</scope>
</reference>
<accession>C7FDI3</accession>
<dbReference type="EMBL" id="ACPB03017784">
    <property type="status" value="NOT_ANNOTATED_CDS"/>
    <property type="molecule type" value="Genomic_DNA"/>
</dbReference>
<dbReference type="FunCoup" id="C7FDI3">
    <property type="interactions" value="46"/>
</dbReference>
<dbReference type="EMBL" id="ACPB03017786">
    <property type="status" value="NOT_ANNOTATED_CDS"/>
    <property type="molecule type" value="Genomic_DNA"/>
</dbReference>
<dbReference type="OMA" id="MILAWMC"/>
<dbReference type="RefSeq" id="XP_073981296.1">
    <property type="nucleotide sequence ID" value="XM_074125195.1"/>
</dbReference>
<dbReference type="EMBL" id="ACPB03017785">
    <property type="status" value="NOT_ANNOTATED_CDS"/>
    <property type="molecule type" value="Genomic_DNA"/>
</dbReference>
<evidence type="ECO:0000256" key="1">
    <source>
        <dbReference type="SAM" id="SignalP"/>
    </source>
</evidence>
<dbReference type="EMBL" id="ACPB03017783">
    <property type="status" value="NOT_ANNOTATED_CDS"/>
    <property type="molecule type" value="Genomic_DNA"/>
</dbReference>
<organism evidence="2">
    <name type="scientific">Rhodnius prolixus</name>
    <name type="common">Triatomid bug</name>
    <dbReference type="NCBI Taxonomy" id="13249"/>
    <lineage>
        <taxon>Eukaryota</taxon>
        <taxon>Metazoa</taxon>
        <taxon>Ecdysozoa</taxon>
        <taxon>Arthropoda</taxon>
        <taxon>Hexapoda</taxon>
        <taxon>Insecta</taxon>
        <taxon>Pterygota</taxon>
        <taxon>Neoptera</taxon>
        <taxon>Paraneoptera</taxon>
        <taxon>Hemiptera</taxon>
        <taxon>Heteroptera</taxon>
        <taxon>Panheteroptera</taxon>
        <taxon>Cimicomorpha</taxon>
        <taxon>Reduviidae</taxon>
        <taxon>Triatominae</taxon>
        <taxon>Rhodnius</taxon>
    </lineage>
</organism>
<dbReference type="GeneID" id="141452775"/>
<dbReference type="Proteomes" id="UP000015103">
    <property type="component" value="Unassembled WGS sequence"/>
</dbReference>
<dbReference type="AlphaFoldDB" id="C7FDI3"/>
<feature type="chain" id="PRO_5014086793" evidence="1">
    <location>
        <begin position="17"/>
        <end position="88"/>
    </location>
</feature>
<dbReference type="EMBL" id="ACPB03017781">
    <property type="status" value="NOT_ANNOTATED_CDS"/>
    <property type="molecule type" value="Genomic_DNA"/>
</dbReference>